<evidence type="ECO:0000313" key="2">
    <source>
        <dbReference type="EMBL" id="PPQ70279.1"/>
    </source>
</evidence>
<feature type="compositionally biased region" description="Acidic residues" evidence="1">
    <location>
        <begin position="578"/>
        <end position="592"/>
    </location>
</feature>
<evidence type="ECO:0008006" key="4">
    <source>
        <dbReference type="Google" id="ProtNLM"/>
    </source>
</evidence>
<feature type="compositionally biased region" description="Basic and acidic residues" evidence="1">
    <location>
        <begin position="603"/>
        <end position="612"/>
    </location>
</feature>
<dbReference type="Gene3D" id="1.10.472.170">
    <property type="match status" value="1"/>
</dbReference>
<gene>
    <name evidence="2" type="ORF">CVT24_000842</name>
</gene>
<feature type="region of interest" description="Disordered" evidence="1">
    <location>
        <begin position="558"/>
        <end position="612"/>
    </location>
</feature>
<dbReference type="AlphaFoldDB" id="A0A409VVK6"/>
<sequence length="612" mass="67572">MPCSLCRAPTVWDDNVLSDVCTECGHLADPSQTVLTSQQEFSYQPNSQTLRARNNWTLSGQAKQARDTRNSYAIAELINSLAVSLSATGLSPRAITLFTQAKSLSNFRWGQKSTIVAGACFAIALRESNRPDAISDIASILNITTTALTRQFIMTCSSLNLSFDTLDPSIHIPAIHTHLTTLLSHSSSHSTLPASLVQSLRSTPLRPVANTATSLCRLLIRLSPEHQILRLPLRPTASAIFILAFEAENKAPCNHLGPLAQLLGSLCESGKSVVMSRYKTLQDELAIWIQNVPWLDKYNSKNGRAKVSKRTIVSRGLKEVINFQDELWQNVARLQPNLELAGDEGEEVPSQPLDSERPAKRQKLSRPLADANSFLLNPLGSSFTSDSTSKQLKCESMANSFPNDRFSLGIYTLTTDSAPTHHAPSRLQLLALDRGGASDKHIADDELFAPGEFELMLRNDVEQQQLQQILGWDKEDASQDNVNNKRSAAAPKARPSECASKPEGEPPAKKSRINMEALARFLAGERDQTAEEEEMFVESAMLGLEEFAIDGEEADRSVLVEDSFDGPPRKRRVQNTTEDFDEEIVGEADDDTTDLHPFGGDDFDSRYEQEYD</sequence>
<dbReference type="EMBL" id="NHTK01005959">
    <property type="protein sequence ID" value="PPQ70279.1"/>
    <property type="molecule type" value="Genomic_DNA"/>
</dbReference>
<evidence type="ECO:0000256" key="1">
    <source>
        <dbReference type="SAM" id="MobiDB-lite"/>
    </source>
</evidence>
<reference evidence="2 3" key="1">
    <citation type="journal article" date="2018" name="Evol. Lett.">
        <title>Horizontal gene cluster transfer increased hallucinogenic mushroom diversity.</title>
        <authorList>
            <person name="Reynolds H.T."/>
            <person name="Vijayakumar V."/>
            <person name="Gluck-Thaler E."/>
            <person name="Korotkin H.B."/>
            <person name="Matheny P.B."/>
            <person name="Slot J.C."/>
        </authorList>
    </citation>
    <scope>NUCLEOTIDE SEQUENCE [LARGE SCALE GENOMIC DNA]</scope>
    <source>
        <strain evidence="2 3">2629</strain>
    </source>
</reference>
<dbReference type="Proteomes" id="UP000284842">
    <property type="component" value="Unassembled WGS sequence"/>
</dbReference>
<comment type="caution">
    <text evidence="2">The sequence shown here is derived from an EMBL/GenBank/DDBJ whole genome shotgun (WGS) entry which is preliminary data.</text>
</comment>
<keyword evidence="3" id="KW-1185">Reference proteome</keyword>
<organism evidence="2 3">
    <name type="scientific">Panaeolus cyanescens</name>
    <dbReference type="NCBI Taxonomy" id="181874"/>
    <lineage>
        <taxon>Eukaryota</taxon>
        <taxon>Fungi</taxon>
        <taxon>Dikarya</taxon>
        <taxon>Basidiomycota</taxon>
        <taxon>Agaricomycotina</taxon>
        <taxon>Agaricomycetes</taxon>
        <taxon>Agaricomycetidae</taxon>
        <taxon>Agaricales</taxon>
        <taxon>Agaricineae</taxon>
        <taxon>Galeropsidaceae</taxon>
        <taxon>Panaeolus</taxon>
    </lineage>
</organism>
<dbReference type="OrthoDB" id="2527864at2759"/>
<accession>A0A409VVK6</accession>
<proteinExistence type="predicted"/>
<feature type="region of interest" description="Disordered" evidence="1">
    <location>
        <begin position="473"/>
        <end position="512"/>
    </location>
</feature>
<dbReference type="CDD" id="cd00043">
    <property type="entry name" value="CYCLIN_SF"/>
    <property type="match status" value="1"/>
</dbReference>
<protein>
    <recommendedName>
        <fullName evidence="4">TFIIB-type domain-containing protein</fullName>
    </recommendedName>
</protein>
<evidence type="ECO:0000313" key="3">
    <source>
        <dbReference type="Proteomes" id="UP000284842"/>
    </source>
</evidence>
<feature type="region of interest" description="Disordered" evidence="1">
    <location>
        <begin position="340"/>
        <end position="364"/>
    </location>
</feature>
<dbReference type="InParanoid" id="A0A409VVK6"/>
<name>A0A409VVK6_9AGAR</name>
<dbReference type="STRING" id="181874.A0A409VVK6"/>